<comment type="caution">
    <text evidence="2">The sequence shown here is derived from an EMBL/GenBank/DDBJ whole genome shotgun (WGS) entry which is preliminary data.</text>
</comment>
<dbReference type="EMBL" id="QLMJ01000019">
    <property type="protein sequence ID" value="RAK28750.1"/>
    <property type="molecule type" value="Genomic_DNA"/>
</dbReference>
<dbReference type="PANTHER" id="PTHR39201">
    <property type="entry name" value="EXPORTED PROTEIN-RELATED"/>
    <property type="match status" value="1"/>
</dbReference>
<evidence type="ECO:0000259" key="1">
    <source>
        <dbReference type="Pfam" id="PF12682"/>
    </source>
</evidence>
<keyword evidence="3" id="KW-1185">Reference proteome</keyword>
<dbReference type="Proteomes" id="UP000249341">
    <property type="component" value="Unassembled WGS sequence"/>
</dbReference>
<evidence type="ECO:0000313" key="2">
    <source>
        <dbReference type="EMBL" id="RAK28750.1"/>
    </source>
</evidence>
<dbReference type="SUPFAM" id="SSF52218">
    <property type="entry name" value="Flavoproteins"/>
    <property type="match status" value="1"/>
</dbReference>
<dbReference type="InterPro" id="IPR029039">
    <property type="entry name" value="Flavoprotein-like_sf"/>
</dbReference>
<proteinExistence type="predicted"/>
<accession>A0A327Z1W6</accession>
<dbReference type="Pfam" id="PF12682">
    <property type="entry name" value="Flavodoxin_4"/>
    <property type="match status" value="1"/>
</dbReference>
<name>A0A327Z1W6_9ACTN</name>
<dbReference type="GO" id="GO:0010181">
    <property type="term" value="F:FMN binding"/>
    <property type="evidence" value="ECO:0007669"/>
    <property type="project" value="InterPro"/>
</dbReference>
<dbReference type="PANTHER" id="PTHR39201:SF1">
    <property type="entry name" value="FLAVODOXIN-LIKE DOMAIN-CONTAINING PROTEIN"/>
    <property type="match status" value="1"/>
</dbReference>
<organism evidence="2 3">
    <name type="scientific">Actinoplanes lutulentus</name>
    <dbReference type="NCBI Taxonomy" id="1287878"/>
    <lineage>
        <taxon>Bacteria</taxon>
        <taxon>Bacillati</taxon>
        <taxon>Actinomycetota</taxon>
        <taxon>Actinomycetes</taxon>
        <taxon>Micromonosporales</taxon>
        <taxon>Micromonosporaceae</taxon>
        <taxon>Actinoplanes</taxon>
    </lineage>
</organism>
<gene>
    <name evidence="2" type="ORF">B0I29_11987</name>
</gene>
<sequence>MTTSPPSGRASSEPGGRVLLAYFSRAGENYYNGGRRTLEVGNTEVVAGMIRDAIGCDVYEINAADAYSDSYRDTVARNVREQDDDERPRIADPLPDLAGYDVVLIGSPIWNVRPPMIMNTFTEAFDFSGTTVFPFVTYAVSQLGRTEGVYQQTCRNARFGEALAIRGEEAVDSSPAVRDWLSRIGLA</sequence>
<feature type="domain" description="Flavodoxin-like" evidence="1">
    <location>
        <begin position="41"/>
        <end position="169"/>
    </location>
</feature>
<protein>
    <submittedName>
        <fullName evidence="2">Flavodoxin</fullName>
    </submittedName>
</protein>
<dbReference type="InterPro" id="IPR008254">
    <property type="entry name" value="Flavodoxin/NO_synth"/>
</dbReference>
<evidence type="ECO:0000313" key="3">
    <source>
        <dbReference type="Proteomes" id="UP000249341"/>
    </source>
</evidence>
<reference evidence="2 3" key="1">
    <citation type="submission" date="2018-06" db="EMBL/GenBank/DDBJ databases">
        <title>Genomic Encyclopedia of Type Strains, Phase III (KMG-III): the genomes of soil and plant-associated and newly described type strains.</title>
        <authorList>
            <person name="Whitman W."/>
        </authorList>
    </citation>
    <scope>NUCLEOTIDE SEQUENCE [LARGE SCALE GENOMIC DNA]</scope>
    <source>
        <strain evidence="2 3">CGMCC 4.7090</strain>
    </source>
</reference>
<dbReference type="AlphaFoldDB" id="A0A327Z1W6"/>
<dbReference type="Gene3D" id="3.40.50.360">
    <property type="match status" value="1"/>
</dbReference>